<accession>A0A1X2H9D3</accession>
<evidence type="ECO:0000256" key="3">
    <source>
        <dbReference type="ARBA" id="ARBA00022692"/>
    </source>
</evidence>
<feature type="region of interest" description="Disordered" evidence="6">
    <location>
        <begin position="13"/>
        <end position="86"/>
    </location>
</feature>
<evidence type="ECO:0000313" key="9">
    <source>
        <dbReference type="Proteomes" id="UP000242180"/>
    </source>
</evidence>
<dbReference type="NCBIfam" id="NF038013">
    <property type="entry name" value="AceTr_1"/>
    <property type="match status" value="1"/>
</dbReference>
<dbReference type="PANTHER" id="PTHR31123:SF1">
    <property type="entry name" value="ACCUMULATION OF DYADS PROTEIN 2-RELATED"/>
    <property type="match status" value="1"/>
</dbReference>
<protein>
    <submittedName>
        <fullName evidence="8">GPR1/FUN34/yaaH family-domain-containing protein</fullName>
    </submittedName>
</protein>
<evidence type="ECO:0000256" key="7">
    <source>
        <dbReference type="SAM" id="Phobius"/>
    </source>
</evidence>
<feature type="transmembrane region" description="Helical" evidence="7">
    <location>
        <begin position="95"/>
        <end position="115"/>
    </location>
</feature>
<name>A0A1X2H9D3_SYNRA</name>
<dbReference type="GO" id="GO:0005886">
    <property type="term" value="C:plasma membrane"/>
    <property type="evidence" value="ECO:0007669"/>
    <property type="project" value="TreeGrafter"/>
</dbReference>
<evidence type="ECO:0000313" key="8">
    <source>
        <dbReference type="EMBL" id="ORY95273.1"/>
    </source>
</evidence>
<organism evidence="8 9">
    <name type="scientific">Syncephalastrum racemosum</name>
    <name type="common">Filamentous fungus</name>
    <dbReference type="NCBI Taxonomy" id="13706"/>
    <lineage>
        <taxon>Eukaryota</taxon>
        <taxon>Fungi</taxon>
        <taxon>Fungi incertae sedis</taxon>
        <taxon>Mucoromycota</taxon>
        <taxon>Mucoromycotina</taxon>
        <taxon>Mucoromycetes</taxon>
        <taxon>Mucorales</taxon>
        <taxon>Syncephalastraceae</taxon>
        <taxon>Syncephalastrum</taxon>
    </lineage>
</organism>
<dbReference type="Pfam" id="PF01184">
    <property type="entry name" value="Gpr1_Fun34_YaaH"/>
    <property type="match status" value="1"/>
</dbReference>
<dbReference type="AlphaFoldDB" id="A0A1X2H9D3"/>
<evidence type="ECO:0000256" key="5">
    <source>
        <dbReference type="ARBA" id="ARBA00023136"/>
    </source>
</evidence>
<dbReference type="InterPro" id="IPR000791">
    <property type="entry name" value="Gpr1/Fun34/SatP-like"/>
</dbReference>
<dbReference type="EMBL" id="MCGN01000006">
    <property type="protein sequence ID" value="ORY95273.1"/>
    <property type="molecule type" value="Genomic_DNA"/>
</dbReference>
<feature type="compositionally biased region" description="Basic and acidic residues" evidence="6">
    <location>
        <begin position="28"/>
        <end position="37"/>
    </location>
</feature>
<sequence>MKNRYALIKKIDWSPHGQGSTSGQDMDDINKEHHDYLSPDNSRGPSPTLLDPRQRRFYSFDSDDRSHASHDPILTPALAGEPRKPKNAMGNPGPIGLWSFATVTMLLGTFNLFLPTEKNSIIFPTAIMFGGLAQYIAGFLDLFYGGTYTSAIFISYGAFWTGSGLLMLPFGSAILEAYASEADLARANAIYHFFWAFYTLMHVGISLKIKSGSFMFTWCLAFVFLTLFLTAISLITDTVAVLRVSGITAYCAGLGAYYNGIAAVFEEQGVKLWVGTYKWVPRK</sequence>
<reference evidence="8 9" key="1">
    <citation type="submission" date="2016-07" db="EMBL/GenBank/DDBJ databases">
        <title>Pervasive Adenine N6-methylation of Active Genes in Fungi.</title>
        <authorList>
            <consortium name="DOE Joint Genome Institute"/>
            <person name="Mondo S.J."/>
            <person name="Dannebaum R.O."/>
            <person name="Kuo R.C."/>
            <person name="Labutti K."/>
            <person name="Haridas S."/>
            <person name="Kuo A."/>
            <person name="Salamov A."/>
            <person name="Ahrendt S.R."/>
            <person name="Lipzen A."/>
            <person name="Sullivan W."/>
            <person name="Andreopoulos W.B."/>
            <person name="Clum A."/>
            <person name="Lindquist E."/>
            <person name="Daum C."/>
            <person name="Ramamoorthy G.K."/>
            <person name="Gryganskyi A."/>
            <person name="Culley D."/>
            <person name="Magnuson J.K."/>
            <person name="James T.Y."/>
            <person name="O'Malley M.A."/>
            <person name="Stajich J.E."/>
            <person name="Spatafora J.W."/>
            <person name="Visel A."/>
            <person name="Grigoriev I.V."/>
        </authorList>
    </citation>
    <scope>NUCLEOTIDE SEQUENCE [LARGE SCALE GENOMIC DNA]</scope>
    <source>
        <strain evidence="8 9">NRRL 2496</strain>
    </source>
</reference>
<keyword evidence="3 7" id="KW-0812">Transmembrane</keyword>
<comment type="subcellular location">
    <subcellularLocation>
        <location evidence="1">Membrane</location>
        <topology evidence="1">Multi-pass membrane protein</topology>
    </subcellularLocation>
</comment>
<keyword evidence="5 7" id="KW-0472">Membrane</keyword>
<dbReference type="InParanoid" id="A0A1X2H9D3"/>
<dbReference type="OrthoDB" id="3648309at2759"/>
<evidence type="ECO:0000256" key="4">
    <source>
        <dbReference type="ARBA" id="ARBA00022989"/>
    </source>
</evidence>
<keyword evidence="4 7" id="KW-1133">Transmembrane helix</keyword>
<dbReference type="InterPro" id="IPR051633">
    <property type="entry name" value="AceTr"/>
</dbReference>
<proteinExistence type="inferred from homology"/>
<comment type="similarity">
    <text evidence="2">Belongs to the acetate uptake transporter (AceTr) (TC 2.A.96) family.</text>
</comment>
<feature type="transmembrane region" description="Helical" evidence="7">
    <location>
        <begin position="214"/>
        <end position="235"/>
    </location>
</feature>
<evidence type="ECO:0000256" key="6">
    <source>
        <dbReference type="SAM" id="MobiDB-lite"/>
    </source>
</evidence>
<gene>
    <name evidence="8" type="ORF">BCR43DRAFT_548939</name>
</gene>
<feature type="transmembrane region" description="Helical" evidence="7">
    <location>
        <begin position="190"/>
        <end position="207"/>
    </location>
</feature>
<dbReference type="Proteomes" id="UP000242180">
    <property type="component" value="Unassembled WGS sequence"/>
</dbReference>
<feature type="transmembrane region" description="Helical" evidence="7">
    <location>
        <begin position="247"/>
        <end position="265"/>
    </location>
</feature>
<dbReference type="GO" id="GO:0015123">
    <property type="term" value="F:acetate transmembrane transporter activity"/>
    <property type="evidence" value="ECO:0007669"/>
    <property type="project" value="TreeGrafter"/>
</dbReference>
<feature type="transmembrane region" description="Helical" evidence="7">
    <location>
        <begin position="151"/>
        <end position="170"/>
    </location>
</feature>
<feature type="transmembrane region" description="Helical" evidence="7">
    <location>
        <begin position="121"/>
        <end position="144"/>
    </location>
</feature>
<keyword evidence="9" id="KW-1185">Reference proteome</keyword>
<comment type="caution">
    <text evidence="8">The sequence shown here is derived from an EMBL/GenBank/DDBJ whole genome shotgun (WGS) entry which is preliminary data.</text>
</comment>
<dbReference type="PANTHER" id="PTHR31123">
    <property type="entry name" value="ACCUMULATION OF DYADS PROTEIN 2-RELATED"/>
    <property type="match status" value="1"/>
</dbReference>
<evidence type="ECO:0000256" key="2">
    <source>
        <dbReference type="ARBA" id="ARBA00005587"/>
    </source>
</evidence>
<evidence type="ECO:0000256" key="1">
    <source>
        <dbReference type="ARBA" id="ARBA00004141"/>
    </source>
</evidence>